<feature type="transmembrane region" description="Helical" evidence="2">
    <location>
        <begin position="117"/>
        <end position="140"/>
    </location>
</feature>
<organism evidence="3 4">
    <name type="scientific">Sphingomonas plantiphila</name>
    <dbReference type="NCBI Taxonomy" id="3163295"/>
    <lineage>
        <taxon>Bacteria</taxon>
        <taxon>Pseudomonadati</taxon>
        <taxon>Pseudomonadota</taxon>
        <taxon>Alphaproteobacteria</taxon>
        <taxon>Sphingomonadales</taxon>
        <taxon>Sphingomonadaceae</taxon>
        <taxon>Sphingomonas</taxon>
    </lineage>
</organism>
<evidence type="ECO:0000256" key="1">
    <source>
        <dbReference type="ARBA" id="ARBA00009617"/>
    </source>
</evidence>
<keyword evidence="2" id="KW-1133">Transmembrane helix</keyword>
<feature type="transmembrane region" description="Helical" evidence="2">
    <location>
        <begin position="444"/>
        <end position="463"/>
    </location>
</feature>
<feature type="transmembrane region" description="Helical" evidence="2">
    <location>
        <begin position="259"/>
        <end position="285"/>
    </location>
</feature>
<comment type="caution">
    <text evidence="3">The sequence shown here is derived from an EMBL/GenBank/DDBJ whole genome shotgun (WGS) entry which is preliminary data.</text>
</comment>
<feature type="transmembrane region" description="Helical" evidence="2">
    <location>
        <begin position="322"/>
        <end position="346"/>
    </location>
</feature>
<evidence type="ECO:0000313" key="3">
    <source>
        <dbReference type="EMBL" id="MFL9840436.1"/>
    </source>
</evidence>
<dbReference type="InterPro" id="IPR039672">
    <property type="entry name" value="MFS_2"/>
</dbReference>
<feature type="transmembrane region" description="Helical" evidence="2">
    <location>
        <begin position="87"/>
        <end position="105"/>
    </location>
</feature>
<feature type="transmembrane region" description="Helical" evidence="2">
    <location>
        <begin position="352"/>
        <end position="376"/>
    </location>
</feature>
<keyword evidence="2" id="KW-0812">Transmembrane</keyword>
<proteinExistence type="inferred from homology"/>
<reference evidence="3 4" key="1">
    <citation type="submission" date="2024-06" db="EMBL/GenBank/DDBJ databases">
        <authorList>
            <person name="Kaempfer P."/>
            <person name="Viver T."/>
        </authorList>
    </citation>
    <scope>NUCLEOTIDE SEQUENCE [LARGE SCALE GENOMIC DNA]</scope>
    <source>
        <strain evidence="3 4">ST-64</strain>
    </source>
</reference>
<accession>A0ABW8YML8</accession>
<gene>
    <name evidence="3" type="ORF">ABS767_05620</name>
</gene>
<feature type="transmembrane region" description="Helical" evidence="2">
    <location>
        <begin position="291"/>
        <end position="310"/>
    </location>
</feature>
<dbReference type="SUPFAM" id="SSF103473">
    <property type="entry name" value="MFS general substrate transporter"/>
    <property type="match status" value="1"/>
</dbReference>
<dbReference type="InterPro" id="IPR036259">
    <property type="entry name" value="MFS_trans_sf"/>
</dbReference>
<dbReference type="PANTHER" id="PTHR11328">
    <property type="entry name" value="MAJOR FACILITATOR SUPERFAMILY DOMAIN-CONTAINING PROTEIN"/>
    <property type="match status" value="1"/>
</dbReference>
<dbReference type="PANTHER" id="PTHR11328:SF28">
    <property type="entry name" value="MAJOR FACILITATOR SUPERFAMILY DOMAIN-CONTAINING PROTEIN 12"/>
    <property type="match status" value="1"/>
</dbReference>
<feature type="transmembrane region" description="Helical" evidence="2">
    <location>
        <begin position="397"/>
        <end position="424"/>
    </location>
</feature>
<sequence>MASAASGELPRLAWPARFGFMACAMPELIKSFAWDAFVLFYYAQVVGLDGFRLGLALALILVFDAVADPYIGALSDRMDRAPLGRRHTLMAAAVLPFAIGIAMVFRVPADLGQWQMFAWLLGFGLLARVGISFWTVPAYAMGGELTRDSGERNIVAVMRNMGNQLAILTVPWVAFAYFFVPGGGFSKPQLNPAPYPGFGLFVAAIGAGLMIVGLLATRARMRQVEALDRAVAAEAPETLPQLFRRLVAAIRLTPNVGRLLLVALLVLFVNSVVNQLTLHLATYFWQLDGSWTPRLLIAGVCGSLFAMFVAPAWMKWIGTRAAMISGLAAFFLLQAGAVLLPLLGLAPLPATAAIGAFVVAFRVLGGVAYGLYVVPFNTVTYDIGDEHEANTGKPQQGLVASFMFIGLQVGSGLVALFAGSFLGIIDFPVGLPVDQMPQDKVRALAWFVTGLILIAGLAMAWLVGRFDVSAEKQARIRAELARLRAGDAQSAEAKPAPAP</sequence>
<keyword evidence="4" id="KW-1185">Reference proteome</keyword>
<dbReference type="Gene3D" id="1.20.1250.20">
    <property type="entry name" value="MFS general substrate transporter like domains"/>
    <property type="match status" value="1"/>
</dbReference>
<feature type="transmembrane region" description="Helical" evidence="2">
    <location>
        <begin position="195"/>
        <end position="216"/>
    </location>
</feature>
<dbReference type="EMBL" id="JBELQC010000001">
    <property type="protein sequence ID" value="MFL9840436.1"/>
    <property type="molecule type" value="Genomic_DNA"/>
</dbReference>
<dbReference type="RefSeq" id="WP_408077373.1">
    <property type="nucleotide sequence ID" value="NZ_JBELQC010000001.1"/>
</dbReference>
<dbReference type="Pfam" id="PF13347">
    <property type="entry name" value="MFS_2"/>
    <property type="match status" value="1"/>
</dbReference>
<feature type="transmembrane region" description="Helical" evidence="2">
    <location>
        <begin position="161"/>
        <end position="180"/>
    </location>
</feature>
<dbReference type="Proteomes" id="UP001629244">
    <property type="component" value="Unassembled WGS sequence"/>
</dbReference>
<keyword evidence="2" id="KW-0472">Membrane</keyword>
<name>A0ABW8YML8_9SPHN</name>
<protein>
    <submittedName>
        <fullName evidence="3">MFS transporter</fullName>
    </submittedName>
</protein>
<evidence type="ECO:0000313" key="4">
    <source>
        <dbReference type="Proteomes" id="UP001629244"/>
    </source>
</evidence>
<evidence type="ECO:0000256" key="2">
    <source>
        <dbReference type="SAM" id="Phobius"/>
    </source>
</evidence>
<comment type="similarity">
    <text evidence="1">Belongs to the sodium:galactoside symporter (TC 2.A.2) family.</text>
</comment>